<name>A0ABV6YVS8_UNCC1</name>
<dbReference type="SUPFAM" id="SSF56796">
    <property type="entry name" value="Dehydroquinate synthase-like"/>
    <property type="match status" value="1"/>
</dbReference>
<comment type="similarity">
    <text evidence="1">Belongs to the iron-containing alcohol dehydrogenase family.</text>
</comment>
<accession>A0ABV6YVS8</accession>
<evidence type="ECO:0000313" key="6">
    <source>
        <dbReference type="Proteomes" id="UP001594351"/>
    </source>
</evidence>
<dbReference type="Gene3D" id="3.40.50.1970">
    <property type="match status" value="1"/>
</dbReference>
<dbReference type="Gene3D" id="1.20.1090.10">
    <property type="entry name" value="Dehydroquinate synthase-like - alpha domain"/>
    <property type="match status" value="1"/>
</dbReference>
<dbReference type="EMBL" id="JBHPBY010000088">
    <property type="protein sequence ID" value="MFC1850275.1"/>
    <property type="molecule type" value="Genomic_DNA"/>
</dbReference>
<dbReference type="InterPro" id="IPR001670">
    <property type="entry name" value="ADH_Fe/GldA"/>
</dbReference>
<dbReference type="PANTHER" id="PTHR11496">
    <property type="entry name" value="ALCOHOL DEHYDROGENASE"/>
    <property type="match status" value="1"/>
</dbReference>
<sequence>MLHMLPRLFQASETVIKRGSLIRLQFLQGERAALLVGAKSLKESGNLAKIQNFLSKAKIETTLIEGISGDPTVNMIRTTVEKFSTLQPDWIIAAGGGAVMDCAKLARFFYENPDLDIADILKPFSVPGSHKKIKLALVPTTSGTGSEASHVAVVKESNNGHKIPLVSERFIPDLAILDATLTVNLSPAVTAYTALDAFTHAVESYCSRANNLLSDAYALMAGRLITQHLTVSLSEPRNIKSRENLLYAALFAGIAQNLAAVGGVHALSHALGGKTGFPHGYGNAIFLIPVLTFNAQNSPRPAQFASETGFSELQELFDWISGILTTAGLSQNWHQVVSETIKTELNTAEIAEMALNDVCLRTNPVKMEKNDVRQILEETR</sequence>
<evidence type="ECO:0000259" key="3">
    <source>
        <dbReference type="Pfam" id="PF00465"/>
    </source>
</evidence>
<organism evidence="5 6">
    <name type="scientific">candidate division CSSED10-310 bacterium</name>
    <dbReference type="NCBI Taxonomy" id="2855610"/>
    <lineage>
        <taxon>Bacteria</taxon>
        <taxon>Bacteria division CSSED10-310</taxon>
    </lineage>
</organism>
<evidence type="ECO:0000313" key="5">
    <source>
        <dbReference type="EMBL" id="MFC1850275.1"/>
    </source>
</evidence>
<evidence type="ECO:0000256" key="2">
    <source>
        <dbReference type="ARBA" id="ARBA00023002"/>
    </source>
</evidence>
<evidence type="ECO:0000259" key="4">
    <source>
        <dbReference type="Pfam" id="PF25137"/>
    </source>
</evidence>
<feature type="domain" description="Alcohol dehydrogenase iron-type/glycerol dehydrogenase GldA" evidence="3">
    <location>
        <begin position="23"/>
        <end position="178"/>
    </location>
</feature>
<keyword evidence="2" id="KW-0560">Oxidoreductase</keyword>
<evidence type="ECO:0000256" key="1">
    <source>
        <dbReference type="ARBA" id="ARBA00007358"/>
    </source>
</evidence>
<dbReference type="InterPro" id="IPR039697">
    <property type="entry name" value="Alcohol_dehydrogenase_Fe"/>
</dbReference>
<dbReference type="Proteomes" id="UP001594351">
    <property type="component" value="Unassembled WGS sequence"/>
</dbReference>
<feature type="domain" description="Fe-containing alcohol dehydrogenase-like C-terminal" evidence="4">
    <location>
        <begin position="190"/>
        <end position="378"/>
    </location>
</feature>
<proteinExistence type="inferred from homology"/>
<protein>
    <submittedName>
        <fullName evidence="5">Iron-containing alcohol dehydrogenase family protein</fullName>
    </submittedName>
</protein>
<dbReference type="Pfam" id="PF00465">
    <property type="entry name" value="Fe-ADH"/>
    <property type="match status" value="1"/>
</dbReference>
<dbReference type="PANTHER" id="PTHR11496:SF102">
    <property type="entry name" value="ALCOHOL DEHYDROGENASE 4"/>
    <property type="match status" value="1"/>
</dbReference>
<comment type="caution">
    <text evidence="5">The sequence shown here is derived from an EMBL/GenBank/DDBJ whole genome shotgun (WGS) entry which is preliminary data.</text>
</comment>
<dbReference type="InterPro" id="IPR056798">
    <property type="entry name" value="ADH_Fe_C"/>
</dbReference>
<reference evidence="5 6" key="1">
    <citation type="submission" date="2024-09" db="EMBL/GenBank/DDBJ databases">
        <title>Laminarin stimulates single cell rates of sulfate reduction while oxygen inhibits transcriptomic activity in coastal marine sediment.</title>
        <authorList>
            <person name="Lindsay M."/>
            <person name="Orcutt B."/>
            <person name="Emerson D."/>
            <person name="Stepanauskas R."/>
            <person name="D'Angelo T."/>
        </authorList>
    </citation>
    <scope>NUCLEOTIDE SEQUENCE [LARGE SCALE GENOMIC DNA]</scope>
    <source>
        <strain evidence="5">SAG AM-311-K15</strain>
    </source>
</reference>
<dbReference type="Pfam" id="PF25137">
    <property type="entry name" value="ADH_Fe_C"/>
    <property type="match status" value="1"/>
</dbReference>
<gene>
    <name evidence="5" type="ORF">ACFL27_08795</name>
</gene>
<keyword evidence="6" id="KW-1185">Reference proteome</keyword>